<dbReference type="GO" id="GO:0009507">
    <property type="term" value="C:chloroplast"/>
    <property type="evidence" value="ECO:0007669"/>
    <property type="project" value="TreeGrafter"/>
</dbReference>
<dbReference type="InterPro" id="IPR036291">
    <property type="entry name" value="NAD(P)-bd_dom_sf"/>
</dbReference>
<protein>
    <recommendedName>
        <fullName evidence="2">NAD(P)-binding domain-containing protein</fullName>
    </recommendedName>
</protein>
<proteinExistence type="predicted"/>
<dbReference type="Proteomes" id="UP001465755">
    <property type="component" value="Unassembled WGS sequence"/>
</dbReference>
<dbReference type="InterPro" id="IPR016040">
    <property type="entry name" value="NAD(P)-bd_dom"/>
</dbReference>
<evidence type="ECO:0000259" key="2">
    <source>
        <dbReference type="Pfam" id="PF13460"/>
    </source>
</evidence>
<feature type="compositionally biased region" description="Polar residues" evidence="1">
    <location>
        <begin position="8"/>
        <end position="26"/>
    </location>
</feature>
<dbReference type="CDD" id="cd05243">
    <property type="entry name" value="SDR_a5"/>
    <property type="match status" value="1"/>
</dbReference>
<dbReference type="EMBL" id="JALJOQ010000071">
    <property type="protein sequence ID" value="KAK9802549.1"/>
    <property type="molecule type" value="Genomic_DNA"/>
</dbReference>
<feature type="region of interest" description="Disordered" evidence="1">
    <location>
        <begin position="1"/>
        <end position="30"/>
    </location>
</feature>
<dbReference type="PANTHER" id="PTHR14194">
    <property type="entry name" value="NITROGEN METABOLIC REGULATION PROTEIN NMR-RELATED"/>
    <property type="match status" value="1"/>
</dbReference>
<sequence>MHAGRASFRSSDPSAHQHNPQRTTPQCYHHQPVAQVQCDKFRRRTLSQAAQRAVTQGSRAQHSTRHTARHRCVLVMASATGAAGSPLKVLVTGAGGKTGKLVLKMLLAQPDRYKATALVHSQQSAEQVQQDSGLQQNEGLFVADIAADAQGIAKALQGADALIIATSATPKMEPDYKPGEGPPRMFFPQMPEQVDWIGQKNQIDAAVQAGVKKIVLVSSMGGTDPSNMLNRIGGGKILLYKRKAEEYLMQQQGVQYTIIHPGGLIDEAGGEREIIVGVDDELMTRDNRSIPRADVAELCVQCLQLEEASNRSFDVVSKPPPGSTDYRTLLTNMTRNCNYSLGESA</sequence>
<dbReference type="AlphaFoldDB" id="A0AAW1P1I8"/>
<dbReference type="Pfam" id="PF13460">
    <property type="entry name" value="NAD_binding_10"/>
    <property type="match status" value="1"/>
</dbReference>
<reference evidence="3 4" key="1">
    <citation type="journal article" date="2024" name="Nat. Commun.">
        <title>Phylogenomics reveals the evolutionary origins of lichenization in chlorophyte algae.</title>
        <authorList>
            <person name="Puginier C."/>
            <person name="Libourel C."/>
            <person name="Otte J."/>
            <person name="Skaloud P."/>
            <person name="Haon M."/>
            <person name="Grisel S."/>
            <person name="Petersen M."/>
            <person name="Berrin J.G."/>
            <person name="Delaux P.M."/>
            <person name="Dal Grande F."/>
            <person name="Keller J."/>
        </authorList>
    </citation>
    <scope>NUCLEOTIDE SEQUENCE [LARGE SCALE GENOMIC DNA]</scope>
    <source>
        <strain evidence="3 4">SAG 2036</strain>
    </source>
</reference>
<feature type="domain" description="NAD(P)-binding" evidence="2">
    <location>
        <begin position="93"/>
        <end position="304"/>
    </location>
</feature>
<gene>
    <name evidence="3" type="ORF">WJX73_000176</name>
</gene>
<name>A0AAW1P1I8_9CHLO</name>
<dbReference type="InterPro" id="IPR044163">
    <property type="entry name" value="SARED1-like"/>
</dbReference>
<evidence type="ECO:0000313" key="4">
    <source>
        <dbReference type="Proteomes" id="UP001465755"/>
    </source>
</evidence>
<evidence type="ECO:0000256" key="1">
    <source>
        <dbReference type="SAM" id="MobiDB-lite"/>
    </source>
</evidence>
<organism evidence="3 4">
    <name type="scientific">Symbiochloris irregularis</name>
    <dbReference type="NCBI Taxonomy" id="706552"/>
    <lineage>
        <taxon>Eukaryota</taxon>
        <taxon>Viridiplantae</taxon>
        <taxon>Chlorophyta</taxon>
        <taxon>core chlorophytes</taxon>
        <taxon>Trebouxiophyceae</taxon>
        <taxon>Trebouxiales</taxon>
        <taxon>Trebouxiaceae</taxon>
        <taxon>Symbiochloris</taxon>
    </lineage>
</organism>
<dbReference type="PANTHER" id="PTHR14194:SF86">
    <property type="entry name" value="OS05G0110300 PROTEIN"/>
    <property type="match status" value="1"/>
</dbReference>
<keyword evidence="4" id="KW-1185">Reference proteome</keyword>
<accession>A0AAW1P1I8</accession>
<comment type="caution">
    <text evidence="3">The sequence shown here is derived from an EMBL/GenBank/DDBJ whole genome shotgun (WGS) entry which is preliminary data.</text>
</comment>
<dbReference type="GO" id="GO:0016491">
    <property type="term" value="F:oxidoreductase activity"/>
    <property type="evidence" value="ECO:0007669"/>
    <property type="project" value="InterPro"/>
</dbReference>
<dbReference type="SUPFAM" id="SSF51735">
    <property type="entry name" value="NAD(P)-binding Rossmann-fold domains"/>
    <property type="match status" value="1"/>
</dbReference>
<evidence type="ECO:0000313" key="3">
    <source>
        <dbReference type="EMBL" id="KAK9802549.1"/>
    </source>
</evidence>
<dbReference type="Gene3D" id="3.40.50.720">
    <property type="entry name" value="NAD(P)-binding Rossmann-like Domain"/>
    <property type="match status" value="1"/>
</dbReference>